<dbReference type="RefSeq" id="WP_189077954.1">
    <property type="nucleotide sequence ID" value="NZ_BMMX01000002.1"/>
</dbReference>
<feature type="domain" description="3-octaprenyl-4-hydroxybenzoate carboxy-lyase-like C-terminal" evidence="3">
    <location>
        <begin position="76"/>
        <end position="147"/>
    </location>
</feature>
<sequence length="185" mass="19955">MTGGDWPARQDMRSWLRHLDTHGELGRIRTAISPKQEVSAVLDRVDGRRAVLFDRIDGARFPLAGNLLPGRAPAVDALMAVLALGGTVKRAVVVDDDVDIFDDEQVGWAVATRVQADRDVHVVPRARGSSLDPSAPDGVTAKLGIDATVRGPARARHARMRVGPVAEERLARFLAEVEAPGRAHP</sequence>
<name>A0A8J3FN49_9ACTN</name>
<dbReference type="Pfam" id="PF20696">
    <property type="entry name" value="UbiD_C"/>
    <property type="match status" value="1"/>
</dbReference>
<evidence type="ECO:0000256" key="1">
    <source>
        <dbReference type="ARBA" id="ARBA00010021"/>
    </source>
</evidence>
<evidence type="ECO:0000259" key="3">
    <source>
        <dbReference type="Pfam" id="PF20696"/>
    </source>
</evidence>
<accession>A0A8J3FN49</accession>
<reference evidence="4" key="1">
    <citation type="journal article" date="2014" name="Int. J. Syst. Evol. Microbiol.">
        <title>Complete genome sequence of Corynebacterium casei LMG S-19264T (=DSM 44701T), isolated from a smear-ripened cheese.</title>
        <authorList>
            <consortium name="US DOE Joint Genome Institute (JGI-PGF)"/>
            <person name="Walter F."/>
            <person name="Albersmeier A."/>
            <person name="Kalinowski J."/>
            <person name="Ruckert C."/>
        </authorList>
    </citation>
    <scope>NUCLEOTIDE SEQUENCE</scope>
    <source>
        <strain evidence="4">CGMCC 4.7299</strain>
    </source>
</reference>
<reference evidence="4" key="2">
    <citation type="submission" date="2020-09" db="EMBL/GenBank/DDBJ databases">
        <authorList>
            <person name="Sun Q."/>
            <person name="Zhou Y."/>
        </authorList>
    </citation>
    <scope>NUCLEOTIDE SEQUENCE</scope>
    <source>
        <strain evidence="4">CGMCC 4.7299</strain>
    </source>
</reference>
<keyword evidence="5" id="KW-1185">Reference proteome</keyword>
<feature type="domain" description="3-octaprenyl-4-hydroxybenzoate carboxy-lyase-like N-terminal" evidence="2">
    <location>
        <begin position="17"/>
        <end position="72"/>
    </location>
</feature>
<dbReference type="GO" id="GO:0016831">
    <property type="term" value="F:carboxy-lyase activity"/>
    <property type="evidence" value="ECO:0007669"/>
    <property type="project" value="InterPro"/>
</dbReference>
<comment type="caution">
    <text evidence="4">The sequence shown here is derived from an EMBL/GenBank/DDBJ whole genome shotgun (WGS) entry which is preliminary data.</text>
</comment>
<evidence type="ECO:0008006" key="6">
    <source>
        <dbReference type="Google" id="ProtNLM"/>
    </source>
</evidence>
<dbReference type="EMBL" id="BMMX01000002">
    <property type="protein sequence ID" value="GGK78577.1"/>
    <property type="molecule type" value="Genomic_DNA"/>
</dbReference>
<organism evidence="4 5">
    <name type="scientific">Mangrovihabitans endophyticus</name>
    <dbReference type="NCBI Taxonomy" id="1751298"/>
    <lineage>
        <taxon>Bacteria</taxon>
        <taxon>Bacillati</taxon>
        <taxon>Actinomycetota</taxon>
        <taxon>Actinomycetes</taxon>
        <taxon>Micromonosporales</taxon>
        <taxon>Micromonosporaceae</taxon>
        <taxon>Mangrovihabitans</taxon>
    </lineage>
</organism>
<dbReference type="PANTHER" id="PTHR30108">
    <property type="entry name" value="3-OCTAPRENYL-4-HYDROXYBENZOATE CARBOXY-LYASE-RELATED"/>
    <property type="match status" value="1"/>
</dbReference>
<dbReference type="AlphaFoldDB" id="A0A8J3FN49"/>
<protein>
    <recommendedName>
        <fullName evidence="6">UbiD family decarboxylase</fullName>
    </recommendedName>
</protein>
<dbReference type="SUPFAM" id="SSF50475">
    <property type="entry name" value="FMN-binding split barrel"/>
    <property type="match status" value="1"/>
</dbReference>
<dbReference type="GO" id="GO:0005737">
    <property type="term" value="C:cytoplasm"/>
    <property type="evidence" value="ECO:0007669"/>
    <property type="project" value="TreeGrafter"/>
</dbReference>
<gene>
    <name evidence="4" type="ORF">GCM10012284_10600</name>
</gene>
<comment type="similarity">
    <text evidence="1">Belongs to the UbiD family.</text>
</comment>
<evidence type="ECO:0000259" key="2">
    <source>
        <dbReference type="Pfam" id="PF20695"/>
    </source>
</evidence>
<evidence type="ECO:0000313" key="4">
    <source>
        <dbReference type="EMBL" id="GGK78577.1"/>
    </source>
</evidence>
<dbReference type="Pfam" id="PF20695">
    <property type="entry name" value="UbiD_N"/>
    <property type="match status" value="1"/>
</dbReference>
<dbReference type="InterPro" id="IPR049383">
    <property type="entry name" value="UbiD-like_N"/>
</dbReference>
<dbReference type="Proteomes" id="UP000656042">
    <property type="component" value="Unassembled WGS sequence"/>
</dbReference>
<dbReference type="InterPro" id="IPR049381">
    <property type="entry name" value="UbiD-like_C"/>
</dbReference>
<dbReference type="Gene3D" id="3.40.1670.10">
    <property type="entry name" value="UbiD C-terminal domain-like"/>
    <property type="match status" value="1"/>
</dbReference>
<proteinExistence type="inferred from homology"/>
<dbReference type="PANTHER" id="PTHR30108:SF21">
    <property type="entry name" value="4-HYDROXYBENZOATE DECARBOXYLASE"/>
    <property type="match status" value="1"/>
</dbReference>
<evidence type="ECO:0000313" key="5">
    <source>
        <dbReference type="Proteomes" id="UP000656042"/>
    </source>
</evidence>
<dbReference type="InterPro" id="IPR002830">
    <property type="entry name" value="UbiD"/>
</dbReference>
<dbReference type="SUPFAM" id="SSF143968">
    <property type="entry name" value="UbiD C-terminal domain-like"/>
    <property type="match status" value="1"/>
</dbReference>